<organism evidence="2 3">
    <name type="scientific">Folsomia candida</name>
    <name type="common">Springtail</name>
    <dbReference type="NCBI Taxonomy" id="158441"/>
    <lineage>
        <taxon>Eukaryota</taxon>
        <taxon>Metazoa</taxon>
        <taxon>Ecdysozoa</taxon>
        <taxon>Arthropoda</taxon>
        <taxon>Hexapoda</taxon>
        <taxon>Collembola</taxon>
        <taxon>Entomobryomorpha</taxon>
        <taxon>Isotomoidea</taxon>
        <taxon>Isotomidae</taxon>
        <taxon>Proisotominae</taxon>
        <taxon>Folsomia</taxon>
    </lineage>
</organism>
<feature type="compositionally biased region" description="Basic and acidic residues" evidence="1">
    <location>
        <begin position="168"/>
        <end position="182"/>
    </location>
</feature>
<keyword evidence="3" id="KW-1185">Reference proteome</keyword>
<proteinExistence type="predicted"/>
<dbReference type="AlphaFoldDB" id="A0A226E0H6"/>
<evidence type="ECO:0000313" key="2">
    <source>
        <dbReference type="EMBL" id="OXA50451.1"/>
    </source>
</evidence>
<reference evidence="2 3" key="1">
    <citation type="submission" date="2015-12" db="EMBL/GenBank/DDBJ databases">
        <title>The genome of Folsomia candida.</title>
        <authorList>
            <person name="Faddeeva A."/>
            <person name="Derks M.F."/>
            <person name="Anvar Y."/>
            <person name="Smit S."/>
            <person name="Van Straalen N."/>
            <person name="Roelofs D."/>
        </authorList>
    </citation>
    <scope>NUCLEOTIDE SEQUENCE [LARGE SCALE GENOMIC DNA]</scope>
    <source>
        <strain evidence="2 3">VU population</strain>
        <tissue evidence="2">Whole body</tissue>
    </source>
</reference>
<feature type="region of interest" description="Disordered" evidence="1">
    <location>
        <begin position="159"/>
        <end position="195"/>
    </location>
</feature>
<name>A0A226E0H6_FOLCA</name>
<evidence type="ECO:0000256" key="1">
    <source>
        <dbReference type="SAM" id="MobiDB-lite"/>
    </source>
</evidence>
<comment type="caution">
    <text evidence="2">The sequence shown here is derived from an EMBL/GenBank/DDBJ whole genome shotgun (WGS) entry which is preliminary data.</text>
</comment>
<sequence length="252" mass="28250">MGDCLGRLPVPNFKWFGETQRMSDCRRCTKIRGDSWYPVLRFDESDDTLTTVKWTKEEETEGRGRNDHHGDGSCFTTRCNSDRGKSRVGESSGLKKCSSSETTKICITNRAESTDLCLNRGGGDALLFSDTDNDMLLSPSPPIHYCNCNYCSMEEDEEDSEVDLYSNDEGRKENDQDHDYLTPRRSKKKNPLNVSQKMSSKASSFQFAGGDCCCSTDNESRKTGNDAAILFLEPVDVDESKNSKKSDLCLLT</sequence>
<evidence type="ECO:0000313" key="3">
    <source>
        <dbReference type="Proteomes" id="UP000198287"/>
    </source>
</evidence>
<dbReference type="Proteomes" id="UP000198287">
    <property type="component" value="Unassembled WGS sequence"/>
</dbReference>
<gene>
    <name evidence="2" type="ORF">Fcan01_14853</name>
</gene>
<dbReference type="EMBL" id="LNIX01000009">
    <property type="protein sequence ID" value="OXA50451.1"/>
    <property type="molecule type" value="Genomic_DNA"/>
</dbReference>
<accession>A0A226E0H6</accession>
<protein>
    <submittedName>
        <fullName evidence="2">Uncharacterized protein</fullName>
    </submittedName>
</protein>